<proteinExistence type="predicted"/>
<name>A0A382A250_9ZZZZ</name>
<keyword evidence="1" id="KW-0812">Transmembrane</keyword>
<sequence>MNCARSAAEFYLKTTFLIGPLLLSIGFHFLTGVINIPRINEFVFLAQIVNRWSCGRKVMTGQG</sequence>
<evidence type="ECO:0000256" key="1">
    <source>
        <dbReference type="SAM" id="Phobius"/>
    </source>
</evidence>
<accession>A0A382A250</accession>
<gene>
    <name evidence="2" type="ORF">METZ01_LOCUS148268</name>
</gene>
<dbReference type="AlphaFoldDB" id="A0A382A250"/>
<keyword evidence="1" id="KW-0472">Membrane</keyword>
<organism evidence="2">
    <name type="scientific">marine metagenome</name>
    <dbReference type="NCBI Taxonomy" id="408172"/>
    <lineage>
        <taxon>unclassified sequences</taxon>
        <taxon>metagenomes</taxon>
        <taxon>ecological metagenomes</taxon>
    </lineage>
</organism>
<feature type="transmembrane region" description="Helical" evidence="1">
    <location>
        <begin position="16"/>
        <end position="36"/>
    </location>
</feature>
<dbReference type="EMBL" id="UINC01023546">
    <property type="protein sequence ID" value="SVA95414.1"/>
    <property type="molecule type" value="Genomic_DNA"/>
</dbReference>
<keyword evidence="1" id="KW-1133">Transmembrane helix</keyword>
<evidence type="ECO:0000313" key="2">
    <source>
        <dbReference type="EMBL" id="SVA95414.1"/>
    </source>
</evidence>
<reference evidence="2" key="1">
    <citation type="submission" date="2018-05" db="EMBL/GenBank/DDBJ databases">
        <authorList>
            <person name="Lanie J.A."/>
            <person name="Ng W.-L."/>
            <person name="Kazmierczak K.M."/>
            <person name="Andrzejewski T.M."/>
            <person name="Davidsen T.M."/>
            <person name="Wayne K.J."/>
            <person name="Tettelin H."/>
            <person name="Glass J.I."/>
            <person name="Rusch D."/>
            <person name="Podicherti R."/>
            <person name="Tsui H.-C.T."/>
            <person name="Winkler M.E."/>
        </authorList>
    </citation>
    <scope>NUCLEOTIDE SEQUENCE</scope>
</reference>
<protein>
    <submittedName>
        <fullName evidence="2">Uncharacterized protein</fullName>
    </submittedName>
</protein>